<dbReference type="InterPro" id="IPR051535">
    <property type="entry name" value="Siderophore_ABC-ATPase"/>
</dbReference>
<dbReference type="SUPFAM" id="SSF52540">
    <property type="entry name" value="P-loop containing nucleoside triphosphate hydrolases"/>
    <property type="match status" value="1"/>
</dbReference>
<evidence type="ECO:0000256" key="3">
    <source>
        <dbReference type="ARBA" id="ARBA00022475"/>
    </source>
</evidence>
<keyword evidence="9" id="KW-0472">Membrane</keyword>
<dbReference type="InterPro" id="IPR017871">
    <property type="entry name" value="ABC_transporter-like_CS"/>
</dbReference>
<dbReference type="InterPro" id="IPR003439">
    <property type="entry name" value="ABC_transporter-like_ATP-bd"/>
</dbReference>
<keyword evidence="8" id="KW-0406">Ion transport</keyword>
<evidence type="ECO:0000256" key="8">
    <source>
        <dbReference type="ARBA" id="ARBA00023065"/>
    </source>
</evidence>
<reference evidence="11" key="1">
    <citation type="submission" date="2017-10" db="EMBL/GenBank/DDBJ databases">
        <title>Chryseobacterium sp. B5 is a hydrocarbonoclastic and plant growth promoting bacterium.</title>
        <authorList>
            <person name="Thijs S."/>
            <person name="Gkorezis P."/>
            <person name="Van Hamme J."/>
        </authorList>
    </citation>
    <scope>NUCLEOTIDE SEQUENCE</scope>
    <source>
        <strain evidence="11">B5</strain>
    </source>
</reference>
<dbReference type="Pfam" id="PF00005">
    <property type="entry name" value="ABC_tran"/>
    <property type="match status" value="1"/>
</dbReference>
<dbReference type="SMART" id="SM00382">
    <property type="entry name" value="AAA"/>
    <property type="match status" value="1"/>
</dbReference>
<keyword evidence="5" id="KW-0547">Nucleotide-binding</keyword>
<proteinExistence type="predicted"/>
<dbReference type="PROSITE" id="PS50893">
    <property type="entry name" value="ABC_TRANSPORTER_2"/>
    <property type="match status" value="1"/>
</dbReference>
<dbReference type="PANTHER" id="PTHR42771:SF7">
    <property type="entry name" value="ABC-TYPE COBALAMIN_FE3+-SIDEROPHORES TRANSPORT SYSTEM, ATPASE COMPONENT"/>
    <property type="match status" value="1"/>
</dbReference>
<keyword evidence="3" id="KW-1003">Cell membrane</keyword>
<comment type="caution">
    <text evidence="11">The sequence shown here is derived from an EMBL/GenBank/DDBJ whole genome shotgun (WGS) entry which is preliminary data.</text>
</comment>
<evidence type="ECO:0000256" key="1">
    <source>
        <dbReference type="ARBA" id="ARBA00004202"/>
    </source>
</evidence>
<evidence type="ECO:0000256" key="4">
    <source>
        <dbReference type="ARBA" id="ARBA00022496"/>
    </source>
</evidence>
<evidence type="ECO:0000256" key="7">
    <source>
        <dbReference type="ARBA" id="ARBA00023004"/>
    </source>
</evidence>
<accession>A0A2G7T8W7</accession>
<comment type="subcellular location">
    <subcellularLocation>
        <location evidence="1">Cell membrane</location>
        <topology evidence="1">Peripheral membrane protein</topology>
    </subcellularLocation>
</comment>
<dbReference type="InterPro" id="IPR027417">
    <property type="entry name" value="P-loop_NTPase"/>
</dbReference>
<keyword evidence="2" id="KW-0813">Transport</keyword>
<evidence type="ECO:0000256" key="9">
    <source>
        <dbReference type="ARBA" id="ARBA00023136"/>
    </source>
</evidence>
<evidence type="ECO:0000256" key="5">
    <source>
        <dbReference type="ARBA" id="ARBA00022741"/>
    </source>
</evidence>
<dbReference type="GO" id="GO:0005524">
    <property type="term" value="F:ATP binding"/>
    <property type="evidence" value="ECO:0007669"/>
    <property type="project" value="UniProtKB-KW"/>
</dbReference>
<dbReference type="AlphaFoldDB" id="A0A2G7T8W7"/>
<sequence length="288" mass="30702">MSTTLNTSLNTPHFAPTYLPPLTQDGLQIEGLSVAYGRRRVIESLDIAPLRAGTLTVVLGPNGSGKSTLLRALAGLVRAQGSITLEGQELQHASLAERARRIVYLPQALPATVHLRVIESLLAARKASPHTTRPLQAGSPDAVTQAAALLEHLGIAHLAMRHLDELSGGQSQLAGLAQALIREPRVLLLDEPLSALDLNHQFHVMQLVREQTRHHGMTTLVVLHDLGAALRHADRVIVLKQGQLLADGPPAQAITPALLARVYGVQARVEPCSQGLPQVIVDGLTPAA</sequence>
<gene>
    <name evidence="11" type="ORF">CTI11_07880</name>
</gene>
<evidence type="ECO:0000313" key="11">
    <source>
        <dbReference type="EMBL" id="PII36349.1"/>
    </source>
</evidence>
<keyword evidence="7" id="KW-0408">Iron</keyword>
<dbReference type="GO" id="GO:0006826">
    <property type="term" value="P:iron ion transport"/>
    <property type="evidence" value="ECO:0007669"/>
    <property type="project" value="UniProtKB-KW"/>
</dbReference>
<dbReference type="EMBL" id="PEKC01000020">
    <property type="protein sequence ID" value="PII36349.1"/>
    <property type="molecule type" value="Genomic_DNA"/>
</dbReference>
<dbReference type="GO" id="GO:0005886">
    <property type="term" value="C:plasma membrane"/>
    <property type="evidence" value="ECO:0007669"/>
    <property type="project" value="UniProtKB-SubCell"/>
</dbReference>
<protein>
    <submittedName>
        <fullName evidence="11">Iron ABC transporter ATP-binding protein</fullName>
    </submittedName>
</protein>
<dbReference type="GO" id="GO:0016887">
    <property type="term" value="F:ATP hydrolysis activity"/>
    <property type="evidence" value="ECO:0007669"/>
    <property type="project" value="InterPro"/>
</dbReference>
<feature type="domain" description="ABC transporter" evidence="10">
    <location>
        <begin position="27"/>
        <end position="266"/>
    </location>
</feature>
<evidence type="ECO:0000256" key="2">
    <source>
        <dbReference type="ARBA" id="ARBA00022448"/>
    </source>
</evidence>
<dbReference type="Gene3D" id="3.40.50.300">
    <property type="entry name" value="P-loop containing nucleotide triphosphate hydrolases"/>
    <property type="match status" value="1"/>
</dbReference>
<dbReference type="PROSITE" id="PS00211">
    <property type="entry name" value="ABC_TRANSPORTER_1"/>
    <property type="match status" value="1"/>
</dbReference>
<keyword evidence="4" id="KW-0410">Iron transport</keyword>
<dbReference type="InterPro" id="IPR003593">
    <property type="entry name" value="AAA+_ATPase"/>
</dbReference>
<evidence type="ECO:0000259" key="10">
    <source>
        <dbReference type="PROSITE" id="PS50893"/>
    </source>
</evidence>
<dbReference type="PANTHER" id="PTHR42771">
    <property type="entry name" value="IRON(3+)-HYDROXAMATE IMPORT ATP-BINDING PROTEIN FHUC"/>
    <property type="match status" value="1"/>
</dbReference>
<name>A0A2G7T8W7_9FLAO</name>
<organism evidence="11">
    <name type="scientific">Chryseobacterium sp. B5</name>
    <dbReference type="NCBI Taxonomy" id="2050562"/>
    <lineage>
        <taxon>Bacteria</taxon>
        <taxon>Pseudomonadati</taxon>
        <taxon>Bacteroidota</taxon>
        <taxon>Flavobacteriia</taxon>
        <taxon>Flavobacteriales</taxon>
        <taxon>Weeksellaceae</taxon>
        <taxon>Chryseobacterium group</taxon>
        <taxon>Chryseobacterium</taxon>
    </lineage>
</organism>
<keyword evidence="6 11" id="KW-0067">ATP-binding</keyword>
<dbReference type="CDD" id="cd03214">
    <property type="entry name" value="ABC_Iron-Siderophores_B12_Hemin"/>
    <property type="match status" value="1"/>
</dbReference>
<dbReference type="FunFam" id="3.40.50.300:FF:000134">
    <property type="entry name" value="Iron-enterobactin ABC transporter ATP-binding protein"/>
    <property type="match status" value="1"/>
</dbReference>
<evidence type="ECO:0000256" key="6">
    <source>
        <dbReference type="ARBA" id="ARBA00022840"/>
    </source>
</evidence>